<dbReference type="GeneTree" id="ENSGT00940000161278"/>
<sequence>CKVRFHGACDIDSQGINNSALKDVPQLPQNITKLTLSANFIQLTQKDVEHLSTCTRLSELNLNDNNISAIPAKLFSSLPQLRILKVANNSVSVVEPGVLSGLNKLIQLDLSHNQIRQLPVAVFADLKVLETLNLRGNRLQTLDNRAFEGLTKLQQVTLGDNPWNCSCAFLKMMKTINVVDDSNCVSATTTASPVRRTSSLPLKTNKNACSCLSASSSGNGDKGSTSNPALPQPGNSWKFLLGVVVIALSTSVLIVCAVKSPSWYKLLFNYRHQRLQEEDEHNIFTRARISNFSLETQQTETSAQELDGELDIHELDNEDGFIEDRYIEPGDYKDQGDS</sequence>
<dbReference type="SMART" id="SM00369">
    <property type="entry name" value="LRR_TYP"/>
    <property type="match status" value="4"/>
</dbReference>
<evidence type="ECO:0008006" key="5">
    <source>
        <dbReference type="Google" id="ProtNLM"/>
    </source>
</evidence>
<evidence type="ECO:0000256" key="2">
    <source>
        <dbReference type="ARBA" id="ARBA00022737"/>
    </source>
</evidence>
<reference evidence="3" key="2">
    <citation type="submission" date="2025-08" db="UniProtKB">
        <authorList>
            <consortium name="Ensembl"/>
        </authorList>
    </citation>
    <scope>IDENTIFICATION</scope>
</reference>
<reference evidence="3 4" key="1">
    <citation type="submission" date="2020-06" db="EMBL/GenBank/DDBJ databases">
        <authorList>
            <consortium name="Wellcome Sanger Institute Data Sharing"/>
        </authorList>
    </citation>
    <scope>NUCLEOTIDE SEQUENCE [LARGE SCALE GENOMIC DNA]</scope>
</reference>
<evidence type="ECO:0000256" key="1">
    <source>
        <dbReference type="ARBA" id="ARBA00022614"/>
    </source>
</evidence>
<dbReference type="Pfam" id="PF15176">
    <property type="entry name" value="LRR19-TM"/>
    <property type="match status" value="1"/>
</dbReference>
<keyword evidence="4" id="KW-1185">Reference proteome</keyword>
<dbReference type="Ensembl" id="ENSDCDT00010003379.1">
    <property type="protein sequence ID" value="ENSDCDP00010003258.1"/>
    <property type="gene ID" value="ENSDCDG00010001498.1"/>
</dbReference>
<name>A0AAY4A1S0_9TELE</name>
<dbReference type="Pfam" id="PF00560">
    <property type="entry name" value="LRR_1"/>
    <property type="match status" value="1"/>
</dbReference>
<keyword evidence="1" id="KW-0433">Leucine-rich repeat</keyword>
<dbReference type="GO" id="GO:0038023">
    <property type="term" value="F:signaling receptor activity"/>
    <property type="evidence" value="ECO:0007669"/>
    <property type="project" value="TreeGrafter"/>
</dbReference>
<dbReference type="InterPro" id="IPR032675">
    <property type="entry name" value="LRR_dom_sf"/>
</dbReference>
<dbReference type="GO" id="GO:1901224">
    <property type="term" value="P:positive regulation of non-canonical NF-kappaB signal transduction"/>
    <property type="evidence" value="ECO:0007669"/>
    <property type="project" value="TreeGrafter"/>
</dbReference>
<dbReference type="PROSITE" id="PS51450">
    <property type="entry name" value="LRR"/>
    <property type="match status" value="2"/>
</dbReference>
<protein>
    <recommendedName>
        <fullName evidence="5">Leucine-rich repeat-containing protein 19</fullName>
    </recommendedName>
</protein>
<accession>A0AAY4A1S0</accession>
<dbReference type="SUPFAM" id="SSF52058">
    <property type="entry name" value="L domain-like"/>
    <property type="match status" value="1"/>
</dbReference>
<reference evidence="3" key="3">
    <citation type="submission" date="2025-09" db="UniProtKB">
        <authorList>
            <consortium name="Ensembl"/>
        </authorList>
    </citation>
    <scope>IDENTIFICATION</scope>
</reference>
<dbReference type="InterPro" id="IPR001611">
    <property type="entry name" value="Leu-rich_rpt"/>
</dbReference>
<dbReference type="Pfam" id="PF13855">
    <property type="entry name" value="LRR_8"/>
    <property type="match status" value="1"/>
</dbReference>
<dbReference type="PANTHER" id="PTHR31450:SF4">
    <property type="entry name" value="LEUCINE-RICH REPEAT-CONTAINING PROTEIN 19"/>
    <property type="match status" value="1"/>
</dbReference>
<evidence type="ECO:0000313" key="4">
    <source>
        <dbReference type="Proteomes" id="UP000694580"/>
    </source>
</evidence>
<dbReference type="PANTHER" id="PTHR31450">
    <property type="entry name" value="LEUCINE-RICH REPEAT-CONTAINING PROTEIN 19 LRRC19 FAMILY MEMBER"/>
    <property type="match status" value="1"/>
</dbReference>
<dbReference type="GO" id="GO:0005886">
    <property type="term" value="C:plasma membrane"/>
    <property type="evidence" value="ECO:0007669"/>
    <property type="project" value="TreeGrafter"/>
</dbReference>
<evidence type="ECO:0000313" key="3">
    <source>
        <dbReference type="Ensembl" id="ENSDCDP00010003258.1"/>
    </source>
</evidence>
<dbReference type="Gene3D" id="3.80.10.10">
    <property type="entry name" value="Ribonuclease Inhibitor"/>
    <property type="match status" value="2"/>
</dbReference>
<proteinExistence type="predicted"/>
<keyword evidence="2" id="KW-0677">Repeat</keyword>
<dbReference type="InterPro" id="IPR003591">
    <property type="entry name" value="Leu-rich_rpt_typical-subtyp"/>
</dbReference>
<dbReference type="Proteomes" id="UP000694580">
    <property type="component" value="Chromosome 3"/>
</dbReference>
<organism evidence="3 4">
    <name type="scientific">Denticeps clupeoides</name>
    <name type="common">denticle herring</name>
    <dbReference type="NCBI Taxonomy" id="299321"/>
    <lineage>
        <taxon>Eukaryota</taxon>
        <taxon>Metazoa</taxon>
        <taxon>Chordata</taxon>
        <taxon>Craniata</taxon>
        <taxon>Vertebrata</taxon>
        <taxon>Euteleostomi</taxon>
        <taxon>Actinopterygii</taxon>
        <taxon>Neopterygii</taxon>
        <taxon>Teleostei</taxon>
        <taxon>Clupei</taxon>
        <taxon>Clupeiformes</taxon>
        <taxon>Denticipitoidei</taxon>
        <taxon>Denticipitidae</taxon>
        <taxon>Denticeps</taxon>
    </lineage>
</organism>
<dbReference type="AlphaFoldDB" id="A0AAY4A1S0"/>
<gene>
    <name evidence="3" type="primary">LRRC19</name>
</gene>